<dbReference type="PANTHER" id="PTHR38248">
    <property type="entry name" value="FUNK1 6"/>
    <property type="match status" value="1"/>
</dbReference>
<proteinExistence type="predicted"/>
<dbReference type="InterPro" id="IPR008266">
    <property type="entry name" value="Tyr_kinase_AS"/>
</dbReference>
<keyword evidence="3" id="KW-1185">Reference proteome</keyword>
<dbReference type="PANTHER" id="PTHR38248:SF2">
    <property type="entry name" value="FUNK1 11"/>
    <property type="match status" value="1"/>
</dbReference>
<dbReference type="GO" id="GO:0004672">
    <property type="term" value="F:protein kinase activity"/>
    <property type="evidence" value="ECO:0007669"/>
    <property type="project" value="InterPro"/>
</dbReference>
<dbReference type="SUPFAM" id="SSF56112">
    <property type="entry name" value="Protein kinase-like (PK-like)"/>
    <property type="match status" value="1"/>
</dbReference>
<gene>
    <name evidence="2" type="ORF">QCA50_010809</name>
</gene>
<dbReference type="AlphaFoldDB" id="A0AAW0G7M6"/>
<dbReference type="Pfam" id="PF17667">
    <property type="entry name" value="Pkinase_fungal"/>
    <property type="match status" value="1"/>
</dbReference>
<evidence type="ECO:0000259" key="1">
    <source>
        <dbReference type="PROSITE" id="PS50011"/>
    </source>
</evidence>
<dbReference type="InterPro" id="IPR040976">
    <property type="entry name" value="Pkinase_fungal"/>
</dbReference>
<dbReference type="GO" id="GO:0005524">
    <property type="term" value="F:ATP binding"/>
    <property type="evidence" value="ECO:0007669"/>
    <property type="project" value="InterPro"/>
</dbReference>
<feature type="domain" description="Protein kinase" evidence="1">
    <location>
        <begin position="1"/>
        <end position="301"/>
    </location>
</feature>
<name>A0AAW0G7M6_9APHY</name>
<dbReference type="InterPro" id="IPR000719">
    <property type="entry name" value="Prot_kinase_dom"/>
</dbReference>
<evidence type="ECO:0000313" key="3">
    <source>
        <dbReference type="Proteomes" id="UP001385951"/>
    </source>
</evidence>
<dbReference type="Proteomes" id="UP001385951">
    <property type="component" value="Unassembled WGS sequence"/>
</dbReference>
<dbReference type="PROSITE" id="PS00109">
    <property type="entry name" value="PROTEIN_KINASE_TYR"/>
    <property type="match status" value="1"/>
</dbReference>
<organism evidence="2 3">
    <name type="scientific">Cerrena zonata</name>
    <dbReference type="NCBI Taxonomy" id="2478898"/>
    <lineage>
        <taxon>Eukaryota</taxon>
        <taxon>Fungi</taxon>
        <taxon>Dikarya</taxon>
        <taxon>Basidiomycota</taxon>
        <taxon>Agaricomycotina</taxon>
        <taxon>Agaricomycetes</taxon>
        <taxon>Polyporales</taxon>
        <taxon>Cerrenaceae</taxon>
        <taxon>Cerrena</taxon>
    </lineage>
</organism>
<dbReference type="EMBL" id="JASBNA010000018">
    <property type="protein sequence ID" value="KAK7685998.1"/>
    <property type="molecule type" value="Genomic_DNA"/>
</dbReference>
<comment type="caution">
    <text evidence="2">The sequence shown here is derived from an EMBL/GenBank/DDBJ whole genome shotgun (WGS) entry which is preliminary data.</text>
</comment>
<dbReference type="PROSITE" id="PS50011">
    <property type="entry name" value="PROTEIN_KINASE_DOM"/>
    <property type="match status" value="1"/>
</dbReference>
<dbReference type="InterPro" id="IPR011009">
    <property type="entry name" value="Kinase-like_dom_sf"/>
</dbReference>
<evidence type="ECO:0000313" key="2">
    <source>
        <dbReference type="EMBL" id="KAK7685998.1"/>
    </source>
</evidence>
<protein>
    <recommendedName>
        <fullName evidence="1">Protein kinase domain-containing protein</fullName>
    </recommendedName>
</protein>
<accession>A0AAW0G7M6</accession>
<sequence length="301" mass="34881">MKVDAKTLDNEDIQFDLIVCYPFSASNSLFGRCTRGYAAYHIQEERLVFLKDCWRVDDKITLSEIDIYRILFVQKGTHLNLPDIIAMGDVIVDDKVQTTVTQELTRLVHMRIVEELAIPLDSALNSREAVEAIHDSAVCILDVYELHVFHRDISVRNIMIRDKTNPAYLRYNHARSTGILNDWDHAIKFDLCPITHEYRTGTWAFMSIKHLRYPESSHEVHDDLESILWVLAFIALHRFKQNGPAYFNLGFFSELRYQIISDRRSLPIGGSMKVGVLLEGSLDRIDFTSRPVIMLLEKPRR</sequence>
<reference evidence="2 3" key="1">
    <citation type="submission" date="2022-09" db="EMBL/GenBank/DDBJ databases">
        <authorList>
            <person name="Palmer J.M."/>
        </authorList>
    </citation>
    <scope>NUCLEOTIDE SEQUENCE [LARGE SCALE GENOMIC DNA]</scope>
    <source>
        <strain evidence="2 3">DSM 7382</strain>
    </source>
</reference>
<dbReference type="Gene3D" id="1.10.510.10">
    <property type="entry name" value="Transferase(Phosphotransferase) domain 1"/>
    <property type="match status" value="1"/>
</dbReference>